<name>A0AAN6VYD0_9PEZI</name>
<proteinExistence type="predicted"/>
<dbReference type="AlphaFoldDB" id="A0AAN6VYD0"/>
<reference evidence="4" key="1">
    <citation type="journal article" date="2023" name="Mol. Phylogenet. Evol.">
        <title>Genome-scale phylogeny and comparative genomics of the fungal order Sordariales.</title>
        <authorList>
            <person name="Hensen N."/>
            <person name="Bonometti L."/>
            <person name="Westerberg I."/>
            <person name="Brannstrom I.O."/>
            <person name="Guillou S."/>
            <person name="Cros-Aarteil S."/>
            <person name="Calhoun S."/>
            <person name="Haridas S."/>
            <person name="Kuo A."/>
            <person name="Mondo S."/>
            <person name="Pangilinan J."/>
            <person name="Riley R."/>
            <person name="LaButti K."/>
            <person name="Andreopoulos B."/>
            <person name="Lipzen A."/>
            <person name="Chen C."/>
            <person name="Yan M."/>
            <person name="Daum C."/>
            <person name="Ng V."/>
            <person name="Clum A."/>
            <person name="Steindorff A."/>
            <person name="Ohm R.A."/>
            <person name="Martin F."/>
            <person name="Silar P."/>
            <person name="Natvig D.O."/>
            <person name="Lalanne C."/>
            <person name="Gautier V."/>
            <person name="Ament-Velasquez S.L."/>
            <person name="Kruys A."/>
            <person name="Hutchinson M.I."/>
            <person name="Powell A.J."/>
            <person name="Barry K."/>
            <person name="Miller A.N."/>
            <person name="Grigoriev I.V."/>
            <person name="Debuchy R."/>
            <person name="Gladieux P."/>
            <person name="Hiltunen Thoren M."/>
            <person name="Johannesson H."/>
        </authorList>
    </citation>
    <scope>NUCLEOTIDE SEQUENCE</scope>
    <source>
        <strain evidence="4">CBS 892.96</strain>
    </source>
</reference>
<protein>
    <submittedName>
        <fullName evidence="4">Necrosis-inducing factor-domain-containing protein</fullName>
    </submittedName>
</protein>
<keyword evidence="5" id="KW-1185">Reference proteome</keyword>
<dbReference type="EMBL" id="MU866470">
    <property type="protein sequence ID" value="KAK4172054.1"/>
    <property type="molecule type" value="Genomic_DNA"/>
</dbReference>
<evidence type="ECO:0000313" key="4">
    <source>
        <dbReference type="EMBL" id="KAK4172054.1"/>
    </source>
</evidence>
<evidence type="ECO:0000313" key="5">
    <source>
        <dbReference type="Proteomes" id="UP001302321"/>
    </source>
</evidence>
<keyword evidence="2" id="KW-0732">Signal</keyword>
<feature type="domain" description="Ecp2 effector protein-like" evidence="3">
    <location>
        <begin position="117"/>
        <end position="212"/>
    </location>
</feature>
<sequence length="225" mass="24085">MRLTANLQAILALGPLLQHVLSAPAPSEAVASTAAPAEDRPIPLLNPIIINLDDGPDPNPNPAEKVLKIYTSANSTYSSDSPPPRDSDSLPPRGTSSPNPAAKLTTLARRWSWCGWGSSSYINKSTYASPFVSDCNTLAGNIAGNGRWTVYGVGWYNLASYGTCLYRVRADIWFDYIFVGNEDIRGTTLVAIANFGFSHPAGWIGAGGHMTCGGITDTEWEILRA</sequence>
<feature type="region of interest" description="Disordered" evidence="1">
    <location>
        <begin position="75"/>
        <end position="101"/>
    </location>
</feature>
<dbReference type="Pfam" id="PF14856">
    <property type="entry name" value="Hce2"/>
    <property type="match status" value="1"/>
</dbReference>
<accession>A0AAN6VYD0</accession>
<reference evidence="4" key="2">
    <citation type="submission" date="2023-05" db="EMBL/GenBank/DDBJ databases">
        <authorList>
            <consortium name="Lawrence Berkeley National Laboratory"/>
            <person name="Steindorff A."/>
            <person name="Hensen N."/>
            <person name="Bonometti L."/>
            <person name="Westerberg I."/>
            <person name="Brannstrom I.O."/>
            <person name="Guillou S."/>
            <person name="Cros-Aarteil S."/>
            <person name="Calhoun S."/>
            <person name="Haridas S."/>
            <person name="Kuo A."/>
            <person name="Mondo S."/>
            <person name="Pangilinan J."/>
            <person name="Riley R."/>
            <person name="Labutti K."/>
            <person name="Andreopoulos B."/>
            <person name="Lipzen A."/>
            <person name="Chen C."/>
            <person name="Yanf M."/>
            <person name="Daum C."/>
            <person name="Ng V."/>
            <person name="Clum A."/>
            <person name="Ohm R."/>
            <person name="Martin F."/>
            <person name="Silar P."/>
            <person name="Natvig D."/>
            <person name="Lalanne C."/>
            <person name="Gautier V."/>
            <person name="Ament-Velasquez S.L."/>
            <person name="Kruys A."/>
            <person name="Hutchinson M.I."/>
            <person name="Powell A.J."/>
            <person name="Barry K."/>
            <person name="Miller A.N."/>
            <person name="Grigoriev I.V."/>
            <person name="Debuchy R."/>
            <person name="Gladieux P."/>
            <person name="Thoren M.H."/>
            <person name="Johannesson H."/>
        </authorList>
    </citation>
    <scope>NUCLEOTIDE SEQUENCE</scope>
    <source>
        <strain evidence="4">CBS 892.96</strain>
    </source>
</reference>
<dbReference type="InterPro" id="IPR029226">
    <property type="entry name" value="Ecp2-like"/>
</dbReference>
<feature type="chain" id="PRO_5042920606" evidence="2">
    <location>
        <begin position="23"/>
        <end position="225"/>
    </location>
</feature>
<feature type="signal peptide" evidence="2">
    <location>
        <begin position="1"/>
        <end position="22"/>
    </location>
</feature>
<gene>
    <name evidence="4" type="ORF">QBC36DRAFT_304791</name>
</gene>
<evidence type="ECO:0000259" key="3">
    <source>
        <dbReference type="Pfam" id="PF14856"/>
    </source>
</evidence>
<organism evidence="4 5">
    <name type="scientific">Triangularia setosa</name>
    <dbReference type="NCBI Taxonomy" id="2587417"/>
    <lineage>
        <taxon>Eukaryota</taxon>
        <taxon>Fungi</taxon>
        <taxon>Dikarya</taxon>
        <taxon>Ascomycota</taxon>
        <taxon>Pezizomycotina</taxon>
        <taxon>Sordariomycetes</taxon>
        <taxon>Sordariomycetidae</taxon>
        <taxon>Sordariales</taxon>
        <taxon>Podosporaceae</taxon>
        <taxon>Triangularia</taxon>
    </lineage>
</organism>
<evidence type="ECO:0000256" key="1">
    <source>
        <dbReference type="SAM" id="MobiDB-lite"/>
    </source>
</evidence>
<evidence type="ECO:0000256" key="2">
    <source>
        <dbReference type="SAM" id="SignalP"/>
    </source>
</evidence>
<dbReference type="Proteomes" id="UP001302321">
    <property type="component" value="Unassembled WGS sequence"/>
</dbReference>
<comment type="caution">
    <text evidence="4">The sequence shown here is derived from an EMBL/GenBank/DDBJ whole genome shotgun (WGS) entry which is preliminary data.</text>
</comment>